<dbReference type="AlphaFoldDB" id="A0AA38MF46"/>
<evidence type="ECO:0000313" key="1">
    <source>
        <dbReference type="EMBL" id="KAJ3653963.1"/>
    </source>
</evidence>
<comment type="caution">
    <text evidence="1">The sequence shown here is derived from an EMBL/GenBank/DDBJ whole genome shotgun (WGS) entry which is preliminary data.</text>
</comment>
<reference evidence="1" key="1">
    <citation type="journal article" date="2023" name="G3 (Bethesda)">
        <title>Whole genome assemblies of Zophobas morio and Tenebrio molitor.</title>
        <authorList>
            <person name="Kaur S."/>
            <person name="Stinson S.A."/>
            <person name="diCenzo G.C."/>
        </authorList>
    </citation>
    <scope>NUCLEOTIDE SEQUENCE</scope>
    <source>
        <strain evidence="1">QUZm001</strain>
    </source>
</reference>
<dbReference type="Proteomes" id="UP001168821">
    <property type="component" value="Unassembled WGS sequence"/>
</dbReference>
<organism evidence="1 2">
    <name type="scientific">Zophobas morio</name>
    <dbReference type="NCBI Taxonomy" id="2755281"/>
    <lineage>
        <taxon>Eukaryota</taxon>
        <taxon>Metazoa</taxon>
        <taxon>Ecdysozoa</taxon>
        <taxon>Arthropoda</taxon>
        <taxon>Hexapoda</taxon>
        <taxon>Insecta</taxon>
        <taxon>Pterygota</taxon>
        <taxon>Neoptera</taxon>
        <taxon>Endopterygota</taxon>
        <taxon>Coleoptera</taxon>
        <taxon>Polyphaga</taxon>
        <taxon>Cucujiformia</taxon>
        <taxon>Tenebrionidae</taxon>
        <taxon>Zophobas</taxon>
    </lineage>
</organism>
<accession>A0AA38MF46</accession>
<gene>
    <name evidence="1" type="ORF">Zmor_013182</name>
</gene>
<keyword evidence="2" id="KW-1185">Reference proteome</keyword>
<dbReference type="EMBL" id="JALNTZ010000004">
    <property type="protein sequence ID" value="KAJ3653963.1"/>
    <property type="molecule type" value="Genomic_DNA"/>
</dbReference>
<sequence length="97" mass="10809">MRKTGADGHVRARGFCGIDAIPDFHFCTFSPTPRCCHLSKRQIKFVAVNGVVDPLMFSNFSRFTRTEAVPRAKIQQIPAAVPPRTTFVDFHAAKVFA</sequence>
<evidence type="ECO:0000313" key="2">
    <source>
        <dbReference type="Proteomes" id="UP001168821"/>
    </source>
</evidence>
<name>A0AA38MF46_9CUCU</name>
<proteinExistence type="predicted"/>
<protein>
    <submittedName>
        <fullName evidence="1">Uncharacterized protein</fullName>
    </submittedName>
</protein>